<dbReference type="InterPro" id="IPR044801">
    <property type="entry name" value="Filamin"/>
</dbReference>
<dbReference type="AlphaFoldDB" id="A0A0N4UYP0"/>
<evidence type="ECO:0000256" key="3">
    <source>
        <dbReference type="PROSITE-ProRule" id="PRU00087"/>
    </source>
</evidence>
<sequence>MIQVTICAPEEAEPNHVQVNDRSGGPIPADIVASLPTRFLLDIARSDGNQNLTFEIKGPDGKLRKGIIKPTKDSGTYVLTFTPDIVGVYNVQILSGETCLTNTPFKVRAIPAGDAQKCYIKDLPVIEYWPAGETKVFTVDTSEAGCGALGVLPSREQEVEYSIEPQPGTKNQLVSITPLTTGPHIVDFLFGGRNIPNGTLRFEYVSILVRNKFLSIFI</sequence>
<accession>A0A0N4UYP0</accession>
<gene>
    <name evidence="4" type="ORF">EVEC_LOCUS2414</name>
</gene>
<dbReference type="SUPFAM" id="SSF81296">
    <property type="entry name" value="E set domains"/>
    <property type="match status" value="2"/>
</dbReference>
<name>A0A0N4UYP0_ENTVE</name>
<dbReference type="STRING" id="51028.A0A0N4UYP0"/>
<dbReference type="SMART" id="SM00557">
    <property type="entry name" value="IG_FLMN"/>
    <property type="match status" value="2"/>
</dbReference>
<dbReference type="OrthoDB" id="5334309at2759"/>
<evidence type="ECO:0000313" key="4">
    <source>
        <dbReference type="EMBL" id="VDD87271.1"/>
    </source>
</evidence>
<evidence type="ECO:0000256" key="1">
    <source>
        <dbReference type="ARBA" id="ARBA00009238"/>
    </source>
</evidence>
<feature type="repeat" description="Filamin" evidence="3">
    <location>
        <begin position="110"/>
        <end position="204"/>
    </location>
</feature>
<dbReference type="Proteomes" id="UP000274131">
    <property type="component" value="Unassembled WGS sequence"/>
</dbReference>
<organism evidence="6">
    <name type="scientific">Enterobius vermicularis</name>
    <name type="common">Human pinworm</name>
    <dbReference type="NCBI Taxonomy" id="51028"/>
    <lineage>
        <taxon>Eukaryota</taxon>
        <taxon>Metazoa</taxon>
        <taxon>Ecdysozoa</taxon>
        <taxon>Nematoda</taxon>
        <taxon>Chromadorea</taxon>
        <taxon>Rhabditida</taxon>
        <taxon>Spirurina</taxon>
        <taxon>Oxyuridomorpha</taxon>
        <taxon>Oxyuroidea</taxon>
        <taxon>Oxyuridae</taxon>
        <taxon>Enterobius</taxon>
    </lineage>
</organism>
<keyword evidence="2" id="KW-0677">Repeat</keyword>
<dbReference type="PROSITE" id="PS50194">
    <property type="entry name" value="FILAMIN_REPEAT"/>
    <property type="match status" value="2"/>
</dbReference>
<dbReference type="PANTHER" id="PTHR38537:SF8">
    <property type="entry name" value="FILAMIN-A"/>
    <property type="match status" value="1"/>
</dbReference>
<evidence type="ECO:0000256" key="2">
    <source>
        <dbReference type="ARBA" id="ARBA00022737"/>
    </source>
</evidence>
<dbReference type="EMBL" id="UXUI01007376">
    <property type="protein sequence ID" value="VDD87271.1"/>
    <property type="molecule type" value="Genomic_DNA"/>
</dbReference>
<reference evidence="6" key="1">
    <citation type="submission" date="2017-02" db="UniProtKB">
        <authorList>
            <consortium name="WormBaseParasite"/>
        </authorList>
    </citation>
    <scope>IDENTIFICATION</scope>
</reference>
<evidence type="ECO:0000313" key="5">
    <source>
        <dbReference type="Proteomes" id="UP000274131"/>
    </source>
</evidence>
<dbReference type="Gene3D" id="2.60.40.10">
    <property type="entry name" value="Immunoglobulins"/>
    <property type="match status" value="2"/>
</dbReference>
<dbReference type="InterPro" id="IPR001298">
    <property type="entry name" value="Filamin/ABP280_rpt"/>
</dbReference>
<dbReference type="Pfam" id="PF00630">
    <property type="entry name" value="Filamin"/>
    <property type="match status" value="1"/>
</dbReference>
<reference evidence="4 5" key="2">
    <citation type="submission" date="2018-10" db="EMBL/GenBank/DDBJ databases">
        <authorList>
            <consortium name="Pathogen Informatics"/>
        </authorList>
    </citation>
    <scope>NUCLEOTIDE SEQUENCE [LARGE SCALE GENOMIC DNA]</scope>
</reference>
<proteinExistence type="inferred from homology"/>
<dbReference type="GO" id="GO:0030036">
    <property type="term" value="P:actin cytoskeleton organization"/>
    <property type="evidence" value="ECO:0007669"/>
    <property type="project" value="InterPro"/>
</dbReference>
<dbReference type="InterPro" id="IPR017868">
    <property type="entry name" value="Filamin/ABP280_repeat-like"/>
</dbReference>
<dbReference type="InterPro" id="IPR013783">
    <property type="entry name" value="Ig-like_fold"/>
</dbReference>
<dbReference type="PANTHER" id="PTHR38537">
    <property type="entry name" value="JITTERBUG, ISOFORM N"/>
    <property type="match status" value="1"/>
</dbReference>
<comment type="similarity">
    <text evidence="1">Belongs to the filamin family.</text>
</comment>
<dbReference type="GO" id="GO:0051015">
    <property type="term" value="F:actin filament binding"/>
    <property type="evidence" value="ECO:0007669"/>
    <property type="project" value="InterPro"/>
</dbReference>
<dbReference type="InterPro" id="IPR014756">
    <property type="entry name" value="Ig_E-set"/>
</dbReference>
<feature type="repeat" description="Filamin" evidence="3">
    <location>
        <begin position="9"/>
        <end position="109"/>
    </location>
</feature>
<dbReference type="WBParaSite" id="EVEC_0000270601-mRNA-1">
    <property type="protein sequence ID" value="EVEC_0000270601-mRNA-1"/>
    <property type="gene ID" value="EVEC_0000270601"/>
</dbReference>
<protein>
    <submittedName>
        <fullName evidence="6">Filamin-A</fullName>
    </submittedName>
</protein>
<evidence type="ECO:0000313" key="6">
    <source>
        <dbReference type="WBParaSite" id="EVEC_0000270601-mRNA-1"/>
    </source>
</evidence>
<keyword evidence="5" id="KW-1185">Reference proteome</keyword>